<comment type="caution">
    <text evidence="2">The sequence shown here is derived from an EMBL/GenBank/DDBJ whole genome shotgun (WGS) entry which is preliminary data.</text>
</comment>
<dbReference type="InterPro" id="IPR014214">
    <property type="entry name" value="Dipicolinic_acid_synth_B"/>
</dbReference>
<dbReference type="SUPFAM" id="SSF52507">
    <property type="entry name" value="Homo-oligomeric flavin-containing Cys decarboxylases, HFCD"/>
    <property type="match status" value="1"/>
</dbReference>
<name>A0A926EPS8_9FIRM</name>
<dbReference type="RefSeq" id="WP_262393976.1">
    <property type="nucleotide sequence ID" value="NZ_JACRTD010000001.1"/>
</dbReference>
<evidence type="ECO:0000313" key="2">
    <source>
        <dbReference type="EMBL" id="MBC8584124.1"/>
    </source>
</evidence>
<dbReference type="Pfam" id="PF02441">
    <property type="entry name" value="Flavoprotein"/>
    <property type="match status" value="1"/>
</dbReference>
<organism evidence="2 3">
    <name type="scientific">Youxingia wuxianensis</name>
    <dbReference type="NCBI Taxonomy" id="2763678"/>
    <lineage>
        <taxon>Bacteria</taxon>
        <taxon>Bacillati</taxon>
        <taxon>Bacillota</taxon>
        <taxon>Clostridia</taxon>
        <taxon>Eubacteriales</taxon>
        <taxon>Oscillospiraceae</taxon>
        <taxon>Youxingia</taxon>
    </lineage>
</organism>
<dbReference type="EMBL" id="JACRTD010000001">
    <property type="protein sequence ID" value="MBC8584124.1"/>
    <property type="molecule type" value="Genomic_DNA"/>
</dbReference>
<dbReference type="Proteomes" id="UP000623678">
    <property type="component" value="Unassembled WGS sequence"/>
</dbReference>
<dbReference type="GO" id="GO:0003824">
    <property type="term" value="F:catalytic activity"/>
    <property type="evidence" value="ECO:0007669"/>
    <property type="project" value="InterPro"/>
</dbReference>
<evidence type="ECO:0000259" key="1">
    <source>
        <dbReference type="Pfam" id="PF02441"/>
    </source>
</evidence>
<dbReference type="NCBIfam" id="NF006161">
    <property type="entry name" value="PRK08305.1"/>
    <property type="match status" value="1"/>
</dbReference>
<dbReference type="InterPro" id="IPR003382">
    <property type="entry name" value="Flavoprotein"/>
</dbReference>
<sequence length="189" mass="20804">MEKIKVGFAMTGSFCTWDKVVPVLKELTKTYDITPMMSAFSYSADTRFGDCAYWNKQVEEICGKSIIHTIQQAEPVGPKNLFDVMVIAPCTGNTIGKLANAITDTPVTMAAKANLRNDNPLILAVSTNDALSGSAKNIGLLMNTKNIYFVPMRQDDYRNKPNSLVADFLQIGPTIEEALQGKQIQPIYC</sequence>
<proteinExistence type="predicted"/>
<feature type="domain" description="Flavoprotein" evidence="1">
    <location>
        <begin position="5"/>
        <end position="161"/>
    </location>
</feature>
<dbReference type="Gene3D" id="3.40.50.1950">
    <property type="entry name" value="Flavin prenyltransferase-like"/>
    <property type="match status" value="1"/>
</dbReference>
<dbReference type="AlphaFoldDB" id="A0A926EPS8"/>
<gene>
    <name evidence="2" type="ORF">H8705_00810</name>
</gene>
<dbReference type="NCBIfam" id="TIGR02852">
    <property type="entry name" value="spore_dpaB"/>
    <property type="match status" value="1"/>
</dbReference>
<keyword evidence="3" id="KW-1185">Reference proteome</keyword>
<protein>
    <submittedName>
        <fullName evidence="2">Dipicolinate synthase subunit B</fullName>
    </submittedName>
</protein>
<dbReference type="PIRSF" id="PIRSF001390">
    <property type="entry name" value="Dipicolinate_synth_subunit_B"/>
    <property type="match status" value="1"/>
</dbReference>
<evidence type="ECO:0000313" key="3">
    <source>
        <dbReference type="Proteomes" id="UP000623678"/>
    </source>
</evidence>
<accession>A0A926EPS8</accession>
<reference evidence="2" key="1">
    <citation type="submission" date="2020-08" db="EMBL/GenBank/DDBJ databases">
        <title>Genome public.</title>
        <authorList>
            <person name="Liu C."/>
            <person name="Sun Q."/>
        </authorList>
    </citation>
    <scope>NUCLEOTIDE SEQUENCE</scope>
    <source>
        <strain evidence="2">NSJ-64</strain>
    </source>
</reference>
<dbReference type="InterPro" id="IPR036551">
    <property type="entry name" value="Flavin_trans-like"/>
</dbReference>